<keyword evidence="4" id="KW-0812">Transmembrane</keyword>
<sequence>RWRSLSALVLVTAAGFLWLFHLFFGSVAASLPFRKSQDHFHWTGTTSTEPETTTGRPTTRYPPTTIPSGAHAHGYTLFDHMYLRNGTFYVVTANRSAFPPIPQLLAPPHLLGEKQKQDAGDAEIRFISPEDAQGVLGKMITRVEGISIVVYDPAEYAHHFYHWFGEILFGFWRVYSHILMDSSKTERTLDFPRKIILPFMIYGEWRDSADIDGPFTRTVFPNTGLEFAEYWHELARLGTTVVFDRMGLLSRISAHNHPLANHWGKMMAGTMELSAPPDFWAPIREAMWQNMLGWVPGSPTPAKTFQPGHSSKPVVTYVPRQRYPKRKLRDADHETLLVAMRELEREGLCEFQVAENEVVAVQDQIAMASRTTIMLGVHGNGLTHELWMPPSPQSTIIEIFSPQGYVYDYELLARNLGHKHYAIWNDTYITYEPGIVHEGTHFPLDFQGDQIPVYAPTVVKVIRQQLKNV</sequence>
<evidence type="ECO:0000256" key="4">
    <source>
        <dbReference type="ARBA" id="ARBA00022692"/>
    </source>
</evidence>
<protein>
    <recommendedName>
        <fullName evidence="8">Glycosyltransferase 61 catalytic domain-containing protein</fullName>
    </recommendedName>
</protein>
<evidence type="ECO:0000256" key="3">
    <source>
        <dbReference type="ARBA" id="ARBA00022679"/>
    </source>
</evidence>
<comment type="subcellular location">
    <subcellularLocation>
        <location evidence="1">Membrane</location>
        <topology evidence="1">Single-pass membrane protein</topology>
    </subcellularLocation>
</comment>
<keyword evidence="6" id="KW-0472">Membrane</keyword>
<dbReference type="Pfam" id="PF04577">
    <property type="entry name" value="Glyco_transf_61"/>
    <property type="match status" value="1"/>
</dbReference>
<accession>A0AAD2K0W1</accession>
<evidence type="ECO:0000256" key="6">
    <source>
        <dbReference type="ARBA" id="ARBA00023136"/>
    </source>
</evidence>
<dbReference type="InterPro" id="IPR007657">
    <property type="entry name" value="Glycosyltransferase_61"/>
</dbReference>
<dbReference type="GO" id="GO:0005783">
    <property type="term" value="C:endoplasmic reticulum"/>
    <property type="evidence" value="ECO:0007669"/>
    <property type="project" value="TreeGrafter"/>
</dbReference>
<evidence type="ECO:0000256" key="1">
    <source>
        <dbReference type="ARBA" id="ARBA00004167"/>
    </source>
</evidence>
<evidence type="ECO:0000256" key="2">
    <source>
        <dbReference type="ARBA" id="ARBA00022676"/>
    </source>
</evidence>
<dbReference type="PANTHER" id="PTHR20961:SF38">
    <property type="entry name" value="PROTEIN O-LINKED-MANNOSE BETA-1,4-N-ACETYLGLUCOSAMINYLTRANSFERASE 2"/>
    <property type="match status" value="1"/>
</dbReference>
<organism evidence="9 10">
    <name type="scientific">Mycena citricolor</name>
    <dbReference type="NCBI Taxonomy" id="2018698"/>
    <lineage>
        <taxon>Eukaryota</taxon>
        <taxon>Fungi</taxon>
        <taxon>Dikarya</taxon>
        <taxon>Basidiomycota</taxon>
        <taxon>Agaricomycotina</taxon>
        <taxon>Agaricomycetes</taxon>
        <taxon>Agaricomycetidae</taxon>
        <taxon>Agaricales</taxon>
        <taxon>Marasmiineae</taxon>
        <taxon>Mycenaceae</taxon>
        <taxon>Mycena</taxon>
    </lineage>
</organism>
<evidence type="ECO:0000256" key="7">
    <source>
        <dbReference type="ARBA" id="ARBA00023180"/>
    </source>
</evidence>
<keyword evidence="3" id="KW-0808">Transferase</keyword>
<evidence type="ECO:0000313" key="9">
    <source>
        <dbReference type="EMBL" id="CAK5272742.1"/>
    </source>
</evidence>
<dbReference type="PANTHER" id="PTHR20961">
    <property type="entry name" value="GLYCOSYLTRANSFERASE"/>
    <property type="match status" value="1"/>
</dbReference>
<feature type="non-terminal residue" evidence="9">
    <location>
        <position position="1"/>
    </location>
</feature>
<dbReference type="GO" id="GO:0097363">
    <property type="term" value="F:protein O-acetylglucosaminyltransferase activity"/>
    <property type="evidence" value="ECO:0007669"/>
    <property type="project" value="TreeGrafter"/>
</dbReference>
<keyword evidence="7" id="KW-0325">Glycoprotein</keyword>
<keyword evidence="10" id="KW-1185">Reference proteome</keyword>
<proteinExistence type="predicted"/>
<keyword evidence="2" id="KW-0328">Glycosyltransferase</keyword>
<evidence type="ECO:0000256" key="5">
    <source>
        <dbReference type="ARBA" id="ARBA00022989"/>
    </source>
</evidence>
<comment type="caution">
    <text evidence="9">The sequence shown here is derived from an EMBL/GenBank/DDBJ whole genome shotgun (WGS) entry which is preliminary data.</text>
</comment>
<feature type="domain" description="Glycosyltransferase 61 catalytic" evidence="8">
    <location>
        <begin position="160"/>
        <end position="391"/>
    </location>
</feature>
<reference evidence="9" key="1">
    <citation type="submission" date="2023-11" db="EMBL/GenBank/DDBJ databases">
        <authorList>
            <person name="De Vega J J."/>
            <person name="De Vega J J."/>
        </authorList>
    </citation>
    <scope>NUCLEOTIDE SEQUENCE</scope>
</reference>
<dbReference type="EMBL" id="CAVNYO010000185">
    <property type="protein sequence ID" value="CAK5272742.1"/>
    <property type="molecule type" value="Genomic_DNA"/>
</dbReference>
<name>A0AAD2K0W1_9AGAR</name>
<dbReference type="AlphaFoldDB" id="A0AAD2K0W1"/>
<dbReference type="GO" id="GO:0035269">
    <property type="term" value="P:protein O-linked glycosylation via mannose"/>
    <property type="evidence" value="ECO:0007669"/>
    <property type="project" value="TreeGrafter"/>
</dbReference>
<gene>
    <name evidence="9" type="ORF">MYCIT1_LOCUS18612</name>
</gene>
<dbReference type="Proteomes" id="UP001295794">
    <property type="component" value="Unassembled WGS sequence"/>
</dbReference>
<evidence type="ECO:0000259" key="8">
    <source>
        <dbReference type="Pfam" id="PF04577"/>
    </source>
</evidence>
<dbReference type="InterPro" id="IPR049625">
    <property type="entry name" value="Glyco_transf_61_cat"/>
</dbReference>
<evidence type="ECO:0000313" key="10">
    <source>
        <dbReference type="Proteomes" id="UP001295794"/>
    </source>
</evidence>
<keyword evidence="5" id="KW-1133">Transmembrane helix</keyword>
<dbReference type="GO" id="GO:0016020">
    <property type="term" value="C:membrane"/>
    <property type="evidence" value="ECO:0007669"/>
    <property type="project" value="UniProtKB-SubCell"/>
</dbReference>